<dbReference type="Proteomes" id="UP000242188">
    <property type="component" value="Unassembled WGS sequence"/>
</dbReference>
<dbReference type="Pfam" id="PF26169">
    <property type="entry name" value="HHH_XRCC3_RpoA"/>
    <property type="match status" value="1"/>
</dbReference>
<comment type="subcellular location">
    <subcellularLocation>
        <location evidence="1">Nucleus</location>
    </subcellularLocation>
</comment>
<dbReference type="PANTHER" id="PTHR46456">
    <property type="entry name" value="DNA REPAIR PROTEIN RAD51 HOMOLOG 2"/>
    <property type="match status" value="1"/>
</dbReference>
<dbReference type="SUPFAM" id="SSF52540">
    <property type="entry name" value="P-loop containing nucleoside triphosphate hydrolases"/>
    <property type="match status" value="1"/>
</dbReference>
<sequence>MSSKRLRRVGLGKGVLDCLSKNNIYTCKDLLSKTKLELLKFLGLSIYKVDEVVELCSKACAPKPRTSLELWNKRKQGCHFFQTSLPDLDKVLHGGIPMGTITEISGPAGCGKTQFCLMLSVQCTLPLELGGLAGNVLYIDTESAFSAERLVEIAQAKHRDLFVEDKLVELTSQVYVDTQQTCASLMDRLETIEEDIIRRR</sequence>
<dbReference type="GO" id="GO:0140664">
    <property type="term" value="F:ATP-dependent DNA damage sensor activity"/>
    <property type="evidence" value="ECO:0007669"/>
    <property type="project" value="InterPro"/>
</dbReference>
<evidence type="ECO:0000256" key="2">
    <source>
        <dbReference type="ARBA" id="ARBA00007095"/>
    </source>
</evidence>
<dbReference type="PANTHER" id="PTHR46456:SF1">
    <property type="entry name" value="DNA REPAIR PROTEIN RAD51 HOMOLOG 2"/>
    <property type="match status" value="1"/>
</dbReference>
<keyword evidence="3" id="KW-0227">DNA damage</keyword>
<evidence type="ECO:0000256" key="5">
    <source>
        <dbReference type="ARBA" id="ARBA00023172"/>
    </source>
</evidence>
<gene>
    <name evidence="8" type="ORF">KP79_PYT10817</name>
</gene>
<evidence type="ECO:0000256" key="6">
    <source>
        <dbReference type="ARBA" id="ARBA00023242"/>
    </source>
</evidence>
<dbReference type="InterPro" id="IPR013632">
    <property type="entry name" value="Rad51_C"/>
</dbReference>
<evidence type="ECO:0000256" key="3">
    <source>
        <dbReference type="ARBA" id="ARBA00022763"/>
    </source>
</evidence>
<dbReference type="InterPro" id="IPR027417">
    <property type="entry name" value="P-loop_NTPase"/>
</dbReference>
<dbReference type="SUPFAM" id="SSF47789">
    <property type="entry name" value="C-terminal domain of RNA polymerase alpha subunit"/>
    <property type="match status" value="1"/>
</dbReference>
<organism evidence="8 9">
    <name type="scientific">Mizuhopecten yessoensis</name>
    <name type="common">Japanese scallop</name>
    <name type="synonym">Patinopecten yessoensis</name>
    <dbReference type="NCBI Taxonomy" id="6573"/>
    <lineage>
        <taxon>Eukaryota</taxon>
        <taxon>Metazoa</taxon>
        <taxon>Spiralia</taxon>
        <taxon>Lophotrochozoa</taxon>
        <taxon>Mollusca</taxon>
        <taxon>Bivalvia</taxon>
        <taxon>Autobranchia</taxon>
        <taxon>Pteriomorphia</taxon>
        <taxon>Pectinida</taxon>
        <taxon>Pectinoidea</taxon>
        <taxon>Pectinidae</taxon>
        <taxon>Mizuhopecten</taxon>
    </lineage>
</organism>
<dbReference type="GO" id="GO:0005524">
    <property type="term" value="F:ATP binding"/>
    <property type="evidence" value="ECO:0007669"/>
    <property type="project" value="InterPro"/>
</dbReference>
<evidence type="ECO:0000259" key="7">
    <source>
        <dbReference type="PROSITE" id="PS50162"/>
    </source>
</evidence>
<name>A0A210PQB5_MIZYE</name>
<dbReference type="InterPro" id="IPR058766">
    <property type="entry name" value="HHH_XRCC3_RAD51B"/>
</dbReference>
<proteinExistence type="inferred from homology"/>
<dbReference type="Pfam" id="PF08423">
    <property type="entry name" value="Rad51"/>
    <property type="match status" value="1"/>
</dbReference>
<dbReference type="Gene3D" id="3.40.50.300">
    <property type="entry name" value="P-loop containing nucleotide triphosphate hydrolases"/>
    <property type="match status" value="1"/>
</dbReference>
<dbReference type="GO" id="GO:0000400">
    <property type="term" value="F:four-way junction DNA binding"/>
    <property type="evidence" value="ECO:0007669"/>
    <property type="project" value="TreeGrafter"/>
</dbReference>
<evidence type="ECO:0000256" key="4">
    <source>
        <dbReference type="ARBA" id="ARBA00023125"/>
    </source>
</evidence>
<dbReference type="GO" id="GO:0003690">
    <property type="term" value="F:double-stranded DNA binding"/>
    <property type="evidence" value="ECO:0007669"/>
    <property type="project" value="TreeGrafter"/>
</dbReference>
<dbReference type="GO" id="GO:0000724">
    <property type="term" value="P:double-strand break repair via homologous recombination"/>
    <property type="evidence" value="ECO:0007669"/>
    <property type="project" value="InterPro"/>
</dbReference>
<keyword evidence="9" id="KW-1185">Reference proteome</keyword>
<dbReference type="GO" id="GO:0003697">
    <property type="term" value="F:single-stranded DNA binding"/>
    <property type="evidence" value="ECO:0007669"/>
    <property type="project" value="TreeGrafter"/>
</dbReference>
<dbReference type="STRING" id="6573.A0A210PQB5"/>
<dbReference type="InterPro" id="IPR020588">
    <property type="entry name" value="RecA_ATP-bd"/>
</dbReference>
<dbReference type="EMBL" id="NEDP02005558">
    <property type="protein sequence ID" value="OWF38690.1"/>
    <property type="molecule type" value="Genomic_DNA"/>
</dbReference>
<dbReference type="OrthoDB" id="5957327at2759"/>
<accession>A0A210PQB5</accession>
<feature type="domain" description="RecA family profile 1" evidence="7">
    <location>
        <begin position="77"/>
        <end position="200"/>
    </location>
</feature>
<dbReference type="GO" id="GO:0033063">
    <property type="term" value="C:Rad51B-Rad51C-Rad51D-XRCC2 complex"/>
    <property type="evidence" value="ECO:0007669"/>
    <property type="project" value="InterPro"/>
</dbReference>
<dbReference type="PROSITE" id="PS50162">
    <property type="entry name" value="RECA_2"/>
    <property type="match status" value="1"/>
</dbReference>
<comment type="similarity">
    <text evidence="2">Belongs to the RecA family. RAD51 subfamily.</text>
</comment>
<keyword evidence="4" id="KW-0238">DNA-binding</keyword>
<keyword evidence="6" id="KW-0539">Nucleus</keyword>
<reference evidence="8 9" key="1">
    <citation type="journal article" date="2017" name="Nat. Ecol. Evol.">
        <title>Scallop genome provides insights into evolution of bilaterian karyotype and development.</title>
        <authorList>
            <person name="Wang S."/>
            <person name="Zhang J."/>
            <person name="Jiao W."/>
            <person name="Li J."/>
            <person name="Xun X."/>
            <person name="Sun Y."/>
            <person name="Guo X."/>
            <person name="Huan P."/>
            <person name="Dong B."/>
            <person name="Zhang L."/>
            <person name="Hu X."/>
            <person name="Sun X."/>
            <person name="Wang J."/>
            <person name="Zhao C."/>
            <person name="Wang Y."/>
            <person name="Wang D."/>
            <person name="Huang X."/>
            <person name="Wang R."/>
            <person name="Lv J."/>
            <person name="Li Y."/>
            <person name="Zhang Z."/>
            <person name="Liu B."/>
            <person name="Lu W."/>
            <person name="Hui Y."/>
            <person name="Liang J."/>
            <person name="Zhou Z."/>
            <person name="Hou R."/>
            <person name="Li X."/>
            <person name="Liu Y."/>
            <person name="Li H."/>
            <person name="Ning X."/>
            <person name="Lin Y."/>
            <person name="Zhao L."/>
            <person name="Xing Q."/>
            <person name="Dou J."/>
            <person name="Li Y."/>
            <person name="Mao J."/>
            <person name="Guo H."/>
            <person name="Dou H."/>
            <person name="Li T."/>
            <person name="Mu C."/>
            <person name="Jiang W."/>
            <person name="Fu Q."/>
            <person name="Fu X."/>
            <person name="Miao Y."/>
            <person name="Liu J."/>
            <person name="Yu Q."/>
            <person name="Li R."/>
            <person name="Liao H."/>
            <person name="Li X."/>
            <person name="Kong Y."/>
            <person name="Jiang Z."/>
            <person name="Chourrout D."/>
            <person name="Li R."/>
            <person name="Bao Z."/>
        </authorList>
    </citation>
    <scope>NUCLEOTIDE SEQUENCE [LARGE SCALE GENOMIC DNA]</scope>
    <source>
        <strain evidence="8 9">PY_sf001</strain>
    </source>
</reference>
<protein>
    <submittedName>
        <fullName evidence="8">DNA repair protein RAD51-like 2</fullName>
    </submittedName>
</protein>
<evidence type="ECO:0000256" key="1">
    <source>
        <dbReference type="ARBA" id="ARBA00004123"/>
    </source>
</evidence>
<keyword evidence="5" id="KW-0233">DNA recombination</keyword>
<dbReference type="InterPro" id="IPR030548">
    <property type="entry name" value="RAD51B"/>
</dbReference>
<evidence type="ECO:0000313" key="9">
    <source>
        <dbReference type="Proteomes" id="UP000242188"/>
    </source>
</evidence>
<dbReference type="AlphaFoldDB" id="A0A210PQB5"/>
<dbReference type="GO" id="GO:0005657">
    <property type="term" value="C:replication fork"/>
    <property type="evidence" value="ECO:0007669"/>
    <property type="project" value="TreeGrafter"/>
</dbReference>
<comment type="caution">
    <text evidence="8">The sequence shown here is derived from an EMBL/GenBank/DDBJ whole genome shotgun (WGS) entry which is preliminary data.</text>
</comment>
<evidence type="ECO:0000313" key="8">
    <source>
        <dbReference type="EMBL" id="OWF38690.1"/>
    </source>
</evidence>